<dbReference type="Pfam" id="PF00106">
    <property type="entry name" value="adh_short"/>
    <property type="match status" value="1"/>
</dbReference>
<accession>A0A2J6SW70</accession>
<name>A0A2J6SW70_9HELO</name>
<dbReference type="InterPro" id="IPR002347">
    <property type="entry name" value="SDR_fam"/>
</dbReference>
<gene>
    <name evidence="1" type="ORF">K444DRAFT_666927</name>
</gene>
<evidence type="ECO:0000313" key="2">
    <source>
        <dbReference type="Proteomes" id="UP000235371"/>
    </source>
</evidence>
<dbReference type="InParanoid" id="A0A2J6SW70"/>
<dbReference type="GeneID" id="36595317"/>
<dbReference type="SUPFAM" id="SSF51735">
    <property type="entry name" value="NAD(P)-binding Rossmann-fold domains"/>
    <property type="match status" value="1"/>
</dbReference>
<dbReference type="EMBL" id="KZ613856">
    <property type="protein sequence ID" value="PMD55015.1"/>
    <property type="molecule type" value="Genomic_DNA"/>
</dbReference>
<dbReference type="PANTHER" id="PTHR45458:SF3">
    <property type="entry name" value="CHAIN DEHYDROGENASE (ATSC), PUTATIVE-RELATED"/>
    <property type="match status" value="1"/>
</dbReference>
<dbReference type="GO" id="GO:0016616">
    <property type="term" value="F:oxidoreductase activity, acting on the CH-OH group of donors, NAD or NADP as acceptor"/>
    <property type="evidence" value="ECO:0007669"/>
    <property type="project" value="TreeGrafter"/>
</dbReference>
<dbReference type="Gene3D" id="3.40.50.720">
    <property type="entry name" value="NAD(P)-binding Rossmann-like Domain"/>
    <property type="match status" value="1"/>
</dbReference>
<dbReference type="InterPro" id="IPR052184">
    <property type="entry name" value="SDR_enzymes"/>
</dbReference>
<dbReference type="OrthoDB" id="7289984at2759"/>
<dbReference type="RefSeq" id="XP_024731919.1">
    <property type="nucleotide sequence ID" value="XM_024887241.1"/>
</dbReference>
<dbReference type="Proteomes" id="UP000235371">
    <property type="component" value="Unassembled WGS sequence"/>
</dbReference>
<proteinExistence type="predicted"/>
<dbReference type="AlphaFoldDB" id="A0A2J6SW70"/>
<dbReference type="PANTHER" id="PTHR45458">
    <property type="entry name" value="SHORT-CHAIN DEHYDROGENASE/REDUCTASE SDR"/>
    <property type="match status" value="1"/>
</dbReference>
<keyword evidence="2" id="KW-1185">Reference proteome</keyword>
<dbReference type="InterPro" id="IPR036291">
    <property type="entry name" value="NAD(P)-bd_dom_sf"/>
</dbReference>
<sequence>MATYVITGTSRGLGFEILRQTSSDPKNTVIGLVRDKAYTDKKISEELSDRKNIHIFQADITSYEDLKKAAEETAAITDGKVDYLIANAGYVTTFDSFDPISVLDKNDPKGLAADMHKLIDVNVIGNIHFYTAFVPLLLKGTVKKAICITSGMSDVEMVNSLAIDTGALYSISKAAMNLVTAKFHAEYKDQGVLFLGICPGMVDVGAFDYGALTPHQMEGLQRLMGKFMSYAPHFKGPATPEKAIGDVIKTWDNATLEKNGGDYISHLGSKQWI</sequence>
<evidence type="ECO:0000313" key="1">
    <source>
        <dbReference type="EMBL" id="PMD55015.1"/>
    </source>
</evidence>
<protein>
    <submittedName>
        <fullName evidence="1">Short chain dehydrogenase</fullName>
    </submittedName>
</protein>
<reference evidence="1 2" key="1">
    <citation type="submission" date="2016-04" db="EMBL/GenBank/DDBJ databases">
        <title>A degradative enzymes factory behind the ericoid mycorrhizal symbiosis.</title>
        <authorList>
            <consortium name="DOE Joint Genome Institute"/>
            <person name="Martino E."/>
            <person name="Morin E."/>
            <person name="Grelet G."/>
            <person name="Kuo A."/>
            <person name="Kohler A."/>
            <person name="Daghino S."/>
            <person name="Barry K."/>
            <person name="Choi C."/>
            <person name="Cichocki N."/>
            <person name="Clum A."/>
            <person name="Copeland A."/>
            <person name="Hainaut M."/>
            <person name="Haridas S."/>
            <person name="Labutti K."/>
            <person name="Lindquist E."/>
            <person name="Lipzen A."/>
            <person name="Khouja H.-R."/>
            <person name="Murat C."/>
            <person name="Ohm R."/>
            <person name="Olson A."/>
            <person name="Spatafora J."/>
            <person name="Veneault-Fourrey C."/>
            <person name="Henrissat B."/>
            <person name="Grigoriev I."/>
            <person name="Martin F."/>
            <person name="Perotto S."/>
        </authorList>
    </citation>
    <scope>NUCLEOTIDE SEQUENCE [LARGE SCALE GENOMIC DNA]</scope>
    <source>
        <strain evidence="1 2">E</strain>
    </source>
</reference>
<dbReference type="PRINTS" id="PR00081">
    <property type="entry name" value="GDHRDH"/>
</dbReference>
<organism evidence="1 2">
    <name type="scientific">Hyaloscypha bicolor E</name>
    <dbReference type="NCBI Taxonomy" id="1095630"/>
    <lineage>
        <taxon>Eukaryota</taxon>
        <taxon>Fungi</taxon>
        <taxon>Dikarya</taxon>
        <taxon>Ascomycota</taxon>
        <taxon>Pezizomycotina</taxon>
        <taxon>Leotiomycetes</taxon>
        <taxon>Helotiales</taxon>
        <taxon>Hyaloscyphaceae</taxon>
        <taxon>Hyaloscypha</taxon>
        <taxon>Hyaloscypha bicolor</taxon>
    </lineage>
</organism>